<feature type="domain" description="DUF2520" evidence="2">
    <location>
        <begin position="141"/>
        <end position="271"/>
    </location>
</feature>
<dbReference type="InterPro" id="IPR019665">
    <property type="entry name" value="OxRdtase/DH_put_Rossmann_dom"/>
</dbReference>
<dbReference type="SUPFAM" id="SSF51735">
    <property type="entry name" value="NAD(P)-binding Rossmann-fold domains"/>
    <property type="match status" value="1"/>
</dbReference>
<feature type="domain" description="Putative oxidoreductase/dehydrogenase Rossmann-like" evidence="1">
    <location>
        <begin position="9"/>
        <end position="124"/>
    </location>
</feature>
<name>A0ABV7H7X4_9BURK</name>
<dbReference type="InterPro" id="IPR018931">
    <property type="entry name" value="DUF2520"/>
</dbReference>
<dbReference type="PANTHER" id="PTHR40459:SF1">
    <property type="entry name" value="CONSERVED HYPOTHETICAL ALANINE AND LEUCINE RICH PROTEIN"/>
    <property type="match status" value="1"/>
</dbReference>
<organism evidence="3 4">
    <name type="scientific">Piscinibacterium candidicorallinum</name>
    <dbReference type="NCBI Taxonomy" id="1793872"/>
    <lineage>
        <taxon>Bacteria</taxon>
        <taxon>Pseudomonadati</taxon>
        <taxon>Pseudomonadota</taxon>
        <taxon>Betaproteobacteria</taxon>
        <taxon>Burkholderiales</taxon>
        <taxon>Piscinibacterium</taxon>
    </lineage>
</organism>
<keyword evidence="4" id="KW-1185">Reference proteome</keyword>
<accession>A0ABV7H7X4</accession>
<reference evidence="4" key="1">
    <citation type="journal article" date="2019" name="Int. J. Syst. Evol. Microbiol.">
        <title>The Global Catalogue of Microorganisms (GCM) 10K type strain sequencing project: providing services to taxonomists for standard genome sequencing and annotation.</title>
        <authorList>
            <consortium name="The Broad Institute Genomics Platform"/>
            <consortium name="The Broad Institute Genome Sequencing Center for Infectious Disease"/>
            <person name="Wu L."/>
            <person name="Ma J."/>
        </authorList>
    </citation>
    <scope>NUCLEOTIDE SEQUENCE [LARGE SCALE GENOMIC DNA]</scope>
    <source>
        <strain evidence="4">KCTC 52168</strain>
    </source>
</reference>
<dbReference type="RefSeq" id="WP_377304841.1">
    <property type="nucleotide sequence ID" value="NZ_CP180191.1"/>
</dbReference>
<evidence type="ECO:0000259" key="1">
    <source>
        <dbReference type="Pfam" id="PF10727"/>
    </source>
</evidence>
<dbReference type="Pfam" id="PF10728">
    <property type="entry name" value="DUF2520"/>
    <property type="match status" value="1"/>
</dbReference>
<dbReference type="PANTHER" id="PTHR40459">
    <property type="entry name" value="CONSERVED HYPOTHETICAL ALANINE AND LEUCINE RICH PROTEIN"/>
    <property type="match status" value="1"/>
</dbReference>
<dbReference type="InterPro" id="IPR036291">
    <property type="entry name" value="NAD(P)-bd_dom_sf"/>
</dbReference>
<proteinExistence type="predicted"/>
<sequence>MNSPTQPTAPRPRLGFIGAGRLAQTLARAAQQAGWTVSHVASRHAGRAQALADALPGCSAVGMDAVVTYCDLVLLTVSDDAIASVCAALPWRTGQAAVHCSGATEVSALQSAAAAGAAIGGFHPLTVFADPGATLASLPGCTVAIEAQGTLNLTLEQFAQDLRLRPLSLPPGARARYHAAAHYAGAFLNALLGEAARLWASFGASEEQTLAALLPLARSTLNAAQTGGLAESLPGVVSRGDVGTLRKHLDAIDGLPEQDIAALYRVLALRTLRTARGAGRLDATQAAAIEALLLADQQLVQTRSQSIE</sequence>
<dbReference type="Gene3D" id="3.40.50.720">
    <property type="entry name" value="NAD(P)-binding Rossmann-like Domain"/>
    <property type="match status" value="1"/>
</dbReference>
<dbReference type="EMBL" id="JBHRTI010000007">
    <property type="protein sequence ID" value="MFC3148681.1"/>
    <property type="molecule type" value="Genomic_DNA"/>
</dbReference>
<comment type="caution">
    <text evidence="3">The sequence shown here is derived from an EMBL/GenBank/DDBJ whole genome shotgun (WGS) entry which is preliminary data.</text>
</comment>
<dbReference type="Proteomes" id="UP001595556">
    <property type="component" value="Unassembled WGS sequence"/>
</dbReference>
<dbReference type="InterPro" id="IPR008927">
    <property type="entry name" value="6-PGluconate_DH-like_C_sf"/>
</dbReference>
<protein>
    <submittedName>
        <fullName evidence="3">Rossmann-like and DUF2520 domain-containing protein</fullName>
    </submittedName>
</protein>
<dbReference type="SUPFAM" id="SSF48179">
    <property type="entry name" value="6-phosphogluconate dehydrogenase C-terminal domain-like"/>
    <property type="match status" value="1"/>
</dbReference>
<dbReference type="Pfam" id="PF10727">
    <property type="entry name" value="Rossmann-like"/>
    <property type="match status" value="1"/>
</dbReference>
<evidence type="ECO:0000259" key="2">
    <source>
        <dbReference type="Pfam" id="PF10728"/>
    </source>
</evidence>
<dbReference type="InterPro" id="IPR037108">
    <property type="entry name" value="TM1727-like_C_sf"/>
</dbReference>
<dbReference type="Gene3D" id="1.10.1040.20">
    <property type="entry name" value="ProC-like, C-terminal domain"/>
    <property type="match status" value="1"/>
</dbReference>
<evidence type="ECO:0000313" key="3">
    <source>
        <dbReference type="EMBL" id="MFC3148681.1"/>
    </source>
</evidence>
<evidence type="ECO:0000313" key="4">
    <source>
        <dbReference type="Proteomes" id="UP001595556"/>
    </source>
</evidence>
<gene>
    <name evidence="3" type="ORF">ACFOEN_13695</name>
</gene>